<proteinExistence type="predicted"/>
<dbReference type="InterPro" id="IPR016040">
    <property type="entry name" value="NAD(P)-bd_dom"/>
</dbReference>
<evidence type="ECO:0000259" key="1">
    <source>
        <dbReference type="Pfam" id="PF13460"/>
    </source>
</evidence>
<dbReference type="InterPro" id="IPR051604">
    <property type="entry name" value="Ergot_Alk_Oxidoreductase"/>
</dbReference>
<dbReference type="Pfam" id="PF13460">
    <property type="entry name" value="NAD_binding_10"/>
    <property type="match status" value="1"/>
</dbReference>
<evidence type="ECO:0000313" key="2">
    <source>
        <dbReference type="EMBL" id="CAA9484276.1"/>
    </source>
</evidence>
<dbReference type="PANTHER" id="PTHR43162">
    <property type="match status" value="1"/>
</dbReference>
<sequence>MPTLVLGATGKTGRRITARLSAAGHAVRAGARTPGPALPHVEPVHFDWYDAATYGPALDGVETVHVIPPAGRLDHAPHVAAFLEAARAAQVERVVLMTARGVDVSDEIPLRQNELALQATGLPHTIVRPSWFMQNFTEGAFVPGADGVVAAPAGDGPTPFVDAEDIADVAVAALTGDGHAGEVYELSGPEALTWAQAAEVLGARAGRPVRFVDADPDAWVAGAAGAGLPADYAGMMAQLFGAIRAGYEAPLSDGVRRALGREPRSLAAFAEREAALLRQAPAAVA</sequence>
<accession>A0A6J4RXE0</accession>
<feature type="domain" description="NAD(P)-binding" evidence="1">
    <location>
        <begin position="7"/>
        <end position="175"/>
    </location>
</feature>
<organism evidence="2">
    <name type="scientific">uncultured Solirubrobacteraceae bacterium</name>
    <dbReference type="NCBI Taxonomy" id="1162706"/>
    <lineage>
        <taxon>Bacteria</taxon>
        <taxon>Bacillati</taxon>
        <taxon>Actinomycetota</taxon>
        <taxon>Thermoleophilia</taxon>
        <taxon>Solirubrobacterales</taxon>
        <taxon>Solirubrobacteraceae</taxon>
        <taxon>environmental samples</taxon>
    </lineage>
</organism>
<dbReference type="EMBL" id="CADCVO010000213">
    <property type="protein sequence ID" value="CAA9484276.1"/>
    <property type="molecule type" value="Genomic_DNA"/>
</dbReference>
<reference evidence="2" key="1">
    <citation type="submission" date="2020-02" db="EMBL/GenBank/DDBJ databases">
        <authorList>
            <person name="Meier V. D."/>
        </authorList>
    </citation>
    <scope>NUCLEOTIDE SEQUENCE</scope>
    <source>
        <strain evidence="2">AVDCRST_MAG13</strain>
    </source>
</reference>
<name>A0A6J4RXE0_9ACTN</name>
<dbReference type="Gene3D" id="3.90.25.10">
    <property type="entry name" value="UDP-galactose 4-epimerase, domain 1"/>
    <property type="match status" value="1"/>
</dbReference>
<protein>
    <recommendedName>
        <fullName evidence="1">NAD(P)-binding domain-containing protein</fullName>
    </recommendedName>
</protein>
<dbReference type="InterPro" id="IPR036291">
    <property type="entry name" value="NAD(P)-bd_dom_sf"/>
</dbReference>
<dbReference type="Gene3D" id="3.40.50.720">
    <property type="entry name" value="NAD(P)-binding Rossmann-like Domain"/>
    <property type="match status" value="1"/>
</dbReference>
<dbReference type="PANTHER" id="PTHR43162:SF1">
    <property type="entry name" value="PRESTALK A DIFFERENTIATION PROTEIN A"/>
    <property type="match status" value="1"/>
</dbReference>
<dbReference type="AlphaFoldDB" id="A0A6J4RXE0"/>
<gene>
    <name evidence="2" type="ORF">AVDCRST_MAG13-1351</name>
</gene>
<dbReference type="SUPFAM" id="SSF51735">
    <property type="entry name" value="NAD(P)-binding Rossmann-fold domains"/>
    <property type="match status" value="1"/>
</dbReference>